<feature type="transmembrane region" description="Helical" evidence="2">
    <location>
        <begin position="125"/>
        <end position="144"/>
    </location>
</feature>
<organism evidence="3 4">
    <name type="scientific">Canna indica</name>
    <name type="common">Indian-shot</name>
    <dbReference type="NCBI Taxonomy" id="4628"/>
    <lineage>
        <taxon>Eukaryota</taxon>
        <taxon>Viridiplantae</taxon>
        <taxon>Streptophyta</taxon>
        <taxon>Embryophyta</taxon>
        <taxon>Tracheophyta</taxon>
        <taxon>Spermatophyta</taxon>
        <taxon>Magnoliopsida</taxon>
        <taxon>Liliopsida</taxon>
        <taxon>Zingiberales</taxon>
        <taxon>Cannaceae</taxon>
        <taxon>Canna</taxon>
    </lineage>
</organism>
<protein>
    <submittedName>
        <fullName evidence="3">Uncharacterized protein</fullName>
    </submittedName>
</protein>
<dbReference type="Proteomes" id="UP001327560">
    <property type="component" value="Chromosome 2"/>
</dbReference>
<gene>
    <name evidence="3" type="ORF">Cni_G06148</name>
</gene>
<keyword evidence="2" id="KW-1133">Transmembrane helix</keyword>
<feature type="coiled-coil region" evidence="1">
    <location>
        <begin position="87"/>
        <end position="121"/>
    </location>
</feature>
<proteinExistence type="predicted"/>
<dbReference type="AlphaFoldDB" id="A0AAQ3Q3S9"/>
<keyword evidence="2" id="KW-0812">Transmembrane</keyword>
<keyword evidence="2" id="KW-0472">Membrane</keyword>
<name>A0AAQ3Q3S9_9LILI</name>
<keyword evidence="1" id="KW-0175">Coiled coil</keyword>
<sequence>MTSRSNLDIEETSVSSIVASPMCHHLIEAGMLTLETKKILGEDLGDASTRRTKMIVVFLWHDAEYSERGDLIRNSTNKKINLLLEKNTILVDKLTILKEQVNKLEDEKKNLEQQHEVFKMTSRRMNMYLCVMICAWMVQAFMSWT</sequence>
<evidence type="ECO:0000256" key="2">
    <source>
        <dbReference type="SAM" id="Phobius"/>
    </source>
</evidence>
<dbReference type="EMBL" id="CP136891">
    <property type="protein sequence ID" value="WOK97440.1"/>
    <property type="molecule type" value="Genomic_DNA"/>
</dbReference>
<reference evidence="3 4" key="1">
    <citation type="submission" date="2023-10" db="EMBL/GenBank/DDBJ databases">
        <title>Chromosome-scale genome assembly provides insights into flower coloration mechanisms of Canna indica.</title>
        <authorList>
            <person name="Li C."/>
        </authorList>
    </citation>
    <scope>NUCLEOTIDE SEQUENCE [LARGE SCALE GENOMIC DNA]</scope>
    <source>
        <tissue evidence="3">Flower</tissue>
    </source>
</reference>
<evidence type="ECO:0000256" key="1">
    <source>
        <dbReference type="SAM" id="Coils"/>
    </source>
</evidence>
<accession>A0AAQ3Q3S9</accession>
<keyword evidence="4" id="KW-1185">Reference proteome</keyword>
<evidence type="ECO:0000313" key="3">
    <source>
        <dbReference type="EMBL" id="WOK97440.1"/>
    </source>
</evidence>
<evidence type="ECO:0000313" key="4">
    <source>
        <dbReference type="Proteomes" id="UP001327560"/>
    </source>
</evidence>